<evidence type="ECO:0000313" key="1">
    <source>
        <dbReference type="EMBL" id="PNX76457.1"/>
    </source>
</evidence>
<dbReference type="EMBL" id="ASHM01030685">
    <property type="protein sequence ID" value="PNX76457.1"/>
    <property type="molecule type" value="Genomic_DNA"/>
</dbReference>
<evidence type="ECO:0000313" key="2">
    <source>
        <dbReference type="EMBL" id="PNX82813.1"/>
    </source>
</evidence>
<proteinExistence type="predicted"/>
<protein>
    <submittedName>
        <fullName evidence="1">Uncharacterized protein</fullName>
    </submittedName>
</protein>
<comment type="caution">
    <text evidence="1">The sequence shown here is derived from an EMBL/GenBank/DDBJ whole genome shotgun (WGS) entry which is preliminary data.</text>
</comment>
<sequence>MLPNCQKLEEVLQGIKLNSIEDDRRRWTADPSGNFSLNSCYHLIASNNLSDTLDDNLVMALNELRMNDIPSKISVFG</sequence>
<dbReference type="AlphaFoldDB" id="A0A2K3LD49"/>
<accession>A0A2K3LD49</accession>
<reference evidence="1 3" key="2">
    <citation type="journal article" date="2017" name="Front. Plant Sci.">
        <title>Gene Classification and Mining of Molecular Markers Useful in Red Clover (Trifolium pratense) Breeding.</title>
        <authorList>
            <person name="Istvanek J."/>
            <person name="Dluhosova J."/>
            <person name="Dluhos P."/>
            <person name="Patkova L."/>
            <person name="Nedelnik J."/>
            <person name="Repkova J."/>
        </authorList>
    </citation>
    <scope>NUCLEOTIDE SEQUENCE [LARGE SCALE GENOMIC DNA]</scope>
    <source>
        <strain evidence="3">cv. Tatra</strain>
        <tissue evidence="1">Young leaves</tissue>
    </source>
</reference>
<organism evidence="1 3">
    <name type="scientific">Trifolium pratense</name>
    <name type="common">Red clover</name>
    <dbReference type="NCBI Taxonomy" id="57577"/>
    <lineage>
        <taxon>Eukaryota</taxon>
        <taxon>Viridiplantae</taxon>
        <taxon>Streptophyta</taxon>
        <taxon>Embryophyta</taxon>
        <taxon>Tracheophyta</taxon>
        <taxon>Spermatophyta</taxon>
        <taxon>Magnoliopsida</taxon>
        <taxon>eudicotyledons</taxon>
        <taxon>Gunneridae</taxon>
        <taxon>Pentapetalae</taxon>
        <taxon>rosids</taxon>
        <taxon>fabids</taxon>
        <taxon>Fabales</taxon>
        <taxon>Fabaceae</taxon>
        <taxon>Papilionoideae</taxon>
        <taxon>50 kb inversion clade</taxon>
        <taxon>NPAAA clade</taxon>
        <taxon>Hologalegina</taxon>
        <taxon>IRL clade</taxon>
        <taxon>Trifolieae</taxon>
        <taxon>Trifolium</taxon>
    </lineage>
</organism>
<evidence type="ECO:0000313" key="3">
    <source>
        <dbReference type="Proteomes" id="UP000236291"/>
    </source>
</evidence>
<dbReference type="Proteomes" id="UP000236291">
    <property type="component" value="Unassembled WGS sequence"/>
</dbReference>
<dbReference type="EMBL" id="ASHM01042781">
    <property type="protein sequence ID" value="PNX82813.1"/>
    <property type="molecule type" value="Genomic_DNA"/>
</dbReference>
<name>A0A2K3LD49_TRIPR</name>
<gene>
    <name evidence="1" type="ORF">L195_g032405</name>
    <name evidence="2" type="ORF">L195_g038848</name>
</gene>
<reference evidence="1 3" key="1">
    <citation type="journal article" date="2014" name="Am. J. Bot.">
        <title>Genome assembly and annotation for red clover (Trifolium pratense; Fabaceae).</title>
        <authorList>
            <person name="Istvanek J."/>
            <person name="Jaros M."/>
            <person name="Krenek A."/>
            <person name="Repkova J."/>
        </authorList>
    </citation>
    <scope>NUCLEOTIDE SEQUENCE [LARGE SCALE GENOMIC DNA]</scope>
    <source>
        <strain evidence="3">cv. Tatra</strain>
        <tissue evidence="1">Young leaves</tissue>
    </source>
</reference>